<sequence length="370" mass="41248">MHGPLTVLAALLPFTSAQLNTYAKKAGLKYFGAATDSPGQRERAGLEASYNQYDAILRDGNEFGSTTPTNGQKWLFTEPEQGVFNFTEGDIVTSIAQEHGLIQRCHALVWHSQLAPWVDNATADWTPETLSAVIVEHVANVMEHYRGKCYAWDVVNEALDEDGSYRDSVFYRVLGEDFIKLAFRTAAKVEPGVKLYYNDYNIEKPSPKSEGVVRIVRMLQEDGIKIDGVGLQGHFVASRPPTLDEQIATINAYGALGVEVAYTELDVRQTTPVNETSLEWQANAYRDAVGACVQAEACIGVTIWDFYDPFSWVPYTFPGEGAALLWFEDFSKHPAYDAVIEAMRNATVSPCKRRQQRRRAQMAARSAELQ</sequence>
<feature type="domain" description="GH10" evidence="12">
    <location>
        <begin position="40"/>
        <end position="342"/>
    </location>
</feature>
<evidence type="ECO:0000256" key="5">
    <source>
        <dbReference type="ARBA" id="ARBA00022525"/>
    </source>
</evidence>
<comment type="pathway">
    <text evidence="3">Glycan degradation; xylan degradation.</text>
</comment>
<dbReference type="GeneID" id="92080577"/>
<keyword evidence="6" id="KW-0858">Xylan degradation</keyword>
<evidence type="ECO:0000256" key="3">
    <source>
        <dbReference type="ARBA" id="ARBA00004851"/>
    </source>
</evidence>
<evidence type="ECO:0000256" key="11">
    <source>
        <dbReference type="SAM" id="SignalP"/>
    </source>
</evidence>
<dbReference type="Proteomes" id="UP001391051">
    <property type="component" value="Unassembled WGS sequence"/>
</dbReference>
<evidence type="ECO:0000256" key="1">
    <source>
        <dbReference type="ARBA" id="ARBA00000681"/>
    </source>
</evidence>
<evidence type="ECO:0000313" key="14">
    <source>
        <dbReference type="Proteomes" id="UP001391051"/>
    </source>
</evidence>
<reference evidence="13 14" key="1">
    <citation type="submission" date="2023-01" db="EMBL/GenBank/DDBJ databases">
        <title>Analysis of 21 Apiospora genomes using comparative genomics revels a genus with tremendous synthesis potential of carbohydrate active enzymes and secondary metabolites.</title>
        <authorList>
            <person name="Sorensen T."/>
        </authorList>
    </citation>
    <scope>NUCLEOTIDE SEQUENCE [LARGE SCALE GENOMIC DNA]</scope>
    <source>
        <strain evidence="13 14">CBS 24483</strain>
    </source>
</reference>
<dbReference type="EC" id="3.2.1.8" evidence="10"/>
<evidence type="ECO:0000256" key="10">
    <source>
        <dbReference type="RuleBase" id="RU361174"/>
    </source>
</evidence>
<dbReference type="PANTHER" id="PTHR31490">
    <property type="entry name" value="GLYCOSYL HYDROLASE"/>
    <property type="match status" value="1"/>
</dbReference>
<dbReference type="SMART" id="SM00633">
    <property type="entry name" value="Glyco_10"/>
    <property type="match status" value="1"/>
</dbReference>
<keyword evidence="5" id="KW-0964">Secreted</keyword>
<evidence type="ECO:0000259" key="12">
    <source>
        <dbReference type="PROSITE" id="PS51760"/>
    </source>
</evidence>
<evidence type="ECO:0000256" key="2">
    <source>
        <dbReference type="ARBA" id="ARBA00004613"/>
    </source>
</evidence>
<dbReference type="RefSeq" id="XP_066697006.1">
    <property type="nucleotide sequence ID" value="XM_066847515.1"/>
</dbReference>
<proteinExistence type="inferred from homology"/>
<comment type="caution">
    <text evidence="13">The sequence shown here is derived from an EMBL/GenBank/DDBJ whole genome shotgun (WGS) entry which is preliminary data.</text>
</comment>
<organism evidence="13 14">
    <name type="scientific">Apiospora aurea</name>
    <dbReference type="NCBI Taxonomy" id="335848"/>
    <lineage>
        <taxon>Eukaryota</taxon>
        <taxon>Fungi</taxon>
        <taxon>Dikarya</taxon>
        <taxon>Ascomycota</taxon>
        <taxon>Pezizomycotina</taxon>
        <taxon>Sordariomycetes</taxon>
        <taxon>Xylariomycetidae</taxon>
        <taxon>Amphisphaeriales</taxon>
        <taxon>Apiosporaceae</taxon>
        <taxon>Apiospora</taxon>
    </lineage>
</organism>
<dbReference type="PRINTS" id="PR00134">
    <property type="entry name" value="GLHYDRLASE10"/>
</dbReference>
<keyword evidence="11" id="KW-0732">Signal</keyword>
<accession>A0ABR1Q4W0</accession>
<protein>
    <recommendedName>
        <fullName evidence="10">Beta-xylanase</fullName>
        <ecNumber evidence="10">3.2.1.8</ecNumber>
    </recommendedName>
</protein>
<keyword evidence="14" id="KW-1185">Reference proteome</keyword>
<keyword evidence="10" id="KW-0326">Glycosidase</keyword>
<comment type="catalytic activity">
    <reaction evidence="1 10">
        <text>Endohydrolysis of (1-&gt;4)-beta-D-xylosidic linkages in xylans.</text>
        <dbReference type="EC" id="3.2.1.8"/>
    </reaction>
</comment>
<dbReference type="EMBL" id="JAQQWE010000007">
    <property type="protein sequence ID" value="KAK7946972.1"/>
    <property type="molecule type" value="Genomic_DNA"/>
</dbReference>
<dbReference type="InterPro" id="IPR001000">
    <property type="entry name" value="GH10_dom"/>
</dbReference>
<evidence type="ECO:0000256" key="8">
    <source>
        <dbReference type="ARBA" id="ARBA00023277"/>
    </source>
</evidence>
<dbReference type="Gene3D" id="3.20.20.80">
    <property type="entry name" value="Glycosidases"/>
    <property type="match status" value="1"/>
</dbReference>
<feature type="signal peptide" evidence="11">
    <location>
        <begin position="1"/>
        <end position="17"/>
    </location>
</feature>
<dbReference type="InterPro" id="IPR017853">
    <property type="entry name" value="GH"/>
</dbReference>
<dbReference type="Pfam" id="PF00331">
    <property type="entry name" value="Glyco_hydro_10"/>
    <property type="match status" value="1"/>
</dbReference>
<evidence type="ECO:0000256" key="4">
    <source>
        <dbReference type="ARBA" id="ARBA00007495"/>
    </source>
</evidence>
<feature type="chain" id="PRO_5046778987" description="Beta-xylanase" evidence="11">
    <location>
        <begin position="18"/>
        <end position="370"/>
    </location>
</feature>
<name>A0ABR1Q4W0_9PEZI</name>
<comment type="similarity">
    <text evidence="4 10">Belongs to the glycosyl hydrolase 10 (cellulase F) family.</text>
</comment>
<evidence type="ECO:0000256" key="7">
    <source>
        <dbReference type="ARBA" id="ARBA00022801"/>
    </source>
</evidence>
<dbReference type="SUPFAM" id="SSF51445">
    <property type="entry name" value="(Trans)glycosidases"/>
    <property type="match status" value="1"/>
</dbReference>
<evidence type="ECO:0000313" key="13">
    <source>
        <dbReference type="EMBL" id="KAK7946972.1"/>
    </source>
</evidence>
<evidence type="ECO:0000256" key="6">
    <source>
        <dbReference type="ARBA" id="ARBA00022651"/>
    </source>
</evidence>
<comment type="subcellular location">
    <subcellularLocation>
        <location evidence="2">Secreted</location>
    </subcellularLocation>
</comment>
<keyword evidence="8 10" id="KW-0119">Carbohydrate metabolism</keyword>
<keyword evidence="7 10" id="KW-0378">Hydrolase</keyword>
<dbReference type="PANTHER" id="PTHR31490:SF35">
    <property type="entry name" value="ENDO-1,4-BETA-XYLANASE"/>
    <property type="match status" value="1"/>
</dbReference>
<dbReference type="InterPro" id="IPR044846">
    <property type="entry name" value="GH10"/>
</dbReference>
<dbReference type="PROSITE" id="PS51760">
    <property type="entry name" value="GH10_2"/>
    <property type="match status" value="1"/>
</dbReference>
<evidence type="ECO:0000256" key="9">
    <source>
        <dbReference type="ARBA" id="ARBA00023326"/>
    </source>
</evidence>
<gene>
    <name evidence="13" type="ORF">PG986_011293</name>
</gene>
<keyword evidence="9 10" id="KW-0624">Polysaccharide degradation</keyword>